<dbReference type="EMBL" id="HBHR01008912">
    <property type="protein sequence ID" value="CAD9861775.1"/>
    <property type="molecule type" value="Transcribed_RNA"/>
</dbReference>
<feature type="signal peptide" evidence="1">
    <location>
        <begin position="1"/>
        <end position="23"/>
    </location>
</feature>
<evidence type="ECO:0000313" key="2">
    <source>
        <dbReference type="EMBL" id="CAD9861775.1"/>
    </source>
</evidence>
<organism evidence="2">
    <name type="scientific">Fibrocapsa japonica</name>
    <dbReference type="NCBI Taxonomy" id="94617"/>
    <lineage>
        <taxon>Eukaryota</taxon>
        <taxon>Sar</taxon>
        <taxon>Stramenopiles</taxon>
        <taxon>Ochrophyta</taxon>
        <taxon>Raphidophyceae</taxon>
        <taxon>Chattonellales</taxon>
        <taxon>Chattonellaceae</taxon>
        <taxon>Fibrocapsa</taxon>
    </lineage>
</organism>
<accession>A0A7S2Y064</accession>
<protein>
    <submittedName>
        <fullName evidence="2">Uncharacterized protein</fullName>
    </submittedName>
</protein>
<dbReference type="AlphaFoldDB" id="A0A7S2Y064"/>
<reference evidence="2" key="1">
    <citation type="submission" date="2021-01" db="EMBL/GenBank/DDBJ databases">
        <authorList>
            <person name="Corre E."/>
            <person name="Pelletier E."/>
            <person name="Niang G."/>
            <person name="Scheremetjew M."/>
            <person name="Finn R."/>
            <person name="Kale V."/>
            <person name="Holt S."/>
            <person name="Cochrane G."/>
            <person name="Meng A."/>
            <person name="Brown T."/>
            <person name="Cohen L."/>
        </authorList>
    </citation>
    <scope>NUCLEOTIDE SEQUENCE</scope>
    <source>
        <strain evidence="2">CCMP1661</strain>
    </source>
</reference>
<evidence type="ECO:0000256" key="1">
    <source>
        <dbReference type="SAM" id="SignalP"/>
    </source>
</evidence>
<keyword evidence="1" id="KW-0732">Signal</keyword>
<name>A0A7S2Y064_9STRA</name>
<feature type="chain" id="PRO_5031269660" evidence="1">
    <location>
        <begin position="24"/>
        <end position="308"/>
    </location>
</feature>
<sequence>MDIMRHLSTIALILVLLSDSVFSFLVGRVPIATSQARPVEVFGNRRELSVAHKKDALLVIKRSTKLFSETREKDYALFKVEQDIQGCEWLIEEINSHHKDALCLMAQKFDDMITNIEDIEYAQVSRITTESIHIELMYCDYREQQCVAVEIPIKYRQGECQDDECVISEFESLEEEILGNVHDHLEDHRPLHISSELTTPQERNNYVMAFKFEDPVLVSVAKVLASITNEGFKSDLRQMVLNHAALDGLTHEEILDVQIAEIHPRGMIMDIVVDRTNSGNGGLKVAVLFERTCEGVDDMKREIAKICQ</sequence>
<proteinExistence type="predicted"/>
<gene>
    <name evidence="2" type="ORF">FJAP1339_LOCUS4297</name>
</gene>